<comment type="caution">
    <text evidence="2">The sequence shown here is derived from an EMBL/GenBank/DDBJ whole genome shotgun (WGS) entry which is preliminary data.</text>
</comment>
<name>A0ABD0RB72_CIRMR</name>
<feature type="non-terminal residue" evidence="2">
    <location>
        <position position="145"/>
    </location>
</feature>
<organism evidence="2 3">
    <name type="scientific">Cirrhinus mrigala</name>
    <name type="common">Mrigala</name>
    <dbReference type="NCBI Taxonomy" id="683832"/>
    <lineage>
        <taxon>Eukaryota</taxon>
        <taxon>Metazoa</taxon>
        <taxon>Chordata</taxon>
        <taxon>Craniata</taxon>
        <taxon>Vertebrata</taxon>
        <taxon>Euteleostomi</taxon>
        <taxon>Actinopterygii</taxon>
        <taxon>Neopterygii</taxon>
        <taxon>Teleostei</taxon>
        <taxon>Ostariophysi</taxon>
        <taxon>Cypriniformes</taxon>
        <taxon>Cyprinidae</taxon>
        <taxon>Labeoninae</taxon>
        <taxon>Labeonini</taxon>
        <taxon>Cirrhinus</taxon>
    </lineage>
</organism>
<dbReference type="EMBL" id="JAMKFB020000004">
    <property type="protein sequence ID" value="KAL0195787.1"/>
    <property type="molecule type" value="Genomic_DNA"/>
</dbReference>
<feature type="region of interest" description="Disordered" evidence="1">
    <location>
        <begin position="1"/>
        <end position="22"/>
    </location>
</feature>
<dbReference type="Proteomes" id="UP001529510">
    <property type="component" value="Unassembled WGS sequence"/>
</dbReference>
<evidence type="ECO:0000313" key="2">
    <source>
        <dbReference type="EMBL" id="KAL0195787.1"/>
    </source>
</evidence>
<evidence type="ECO:0000313" key="3">
    <source>
        <dbReference type="Proteomes" id="UP001529510"/>
    </source>
</evidence>
<accession>A0ABD0RB72</accession>
<keyword evidence="3" id="KW-1185">Reference proteome</keyword>
<dbReference type="AlphaFoldDB" id="A0ABD0RB72"/>
<feature type="compositionally biased region" description="Basic and acidic residues" evidence="1">
    <location>
        <begin position="8"/>
        <end position="21"/>
    </location>
</feature>
<reference evidence="2 3" key="1">
    <citation type="submission" date="2024-05" db="EMBL/GenBank/DDBJ databases">
        <title>Genome sequencing and assembly of Indian major carp, Cirrhinus mrigala (Hamilton, 1822).</title>
        <authorList>
            <person name="Mohindra V."/>
            <person name="Chowdhury L.M."/>
            <person name="Lal K."/>
            <person name="Jena J.K."/>
        </authorList>
    </citation>
    <scope>NUCLEOTIDE SEQUENCE [LARGE SCALE GENOMIC DNA]</scope>
    <source>
        <strain evidence="2">CM1030</strain>
        <tissue evidence="2">Blood</tissue>
    </source>
</reference>
<sequence>ETASVMRKSMDRSEKDLEKVSADSQQAVENLKSLTEEAQNLQEITSDKQQQVLNVKHSDPRGEKSTQIFRLKFNTHLVHLKCVVIISFRVLQGIGLVKESAQIRKAAEAKLGSTEKEFNLKHQLHIQRLDKIGSELDSADLSRLS</sequence>
<proteinExistence type="predicted"/>
<protein>
    <submittedName>
        <fullName evidence="2">Uncharacterized protein</fullName>
    </submittedName>
</protein>
<feature type="non-terminal residue" evidence="2">
    <location>
        <position position="1"/>
    </location>
</feature>
<gene>
    <name evidence="2" type="ORF">M9458_009359</name>
</gene>
<evidence type="ECO:0000256" key="1">
    <source>
        <dbReference type="SAM" id="MobiDB-lite"/>
    </source>
</evidence>